<gene>
    <name evidence="1" type="ORF">NAG76_15550</name>
</gene>
<proteinExistence type="predicted"/>
<dbReference type="KEGG" id="plig:NAG76_15550"/>
<evidence type="ECO:0000313" key="2">
    <source>
        <dbReference type="Proteomes" id="UP001056756"/>
    </source>
</evidence>
<sequence length="139" mass="15980">MQKLCLCGENMSLKLRTVIFSGKVEIDNVPIYTCQTCSRSEVIPEVKADLTGFIQELGEQPKKVNFLFNERNEWANLLVEYKLTKKTEQTAKDQLDQMLKSRTNELLDLYLLAQSLHDQDWLNSIVKRLSQLGAQIKSS</sequence>
<dbReference type="AlphaFoldDB" id="A0A9J6ZAM1"/>
<name>A0A9J6ZAM1_9BACL</name>
<evidence type="ECO:0000313" key="1">
    <source>
        <dbReference type="EMBL" id="URN93238.1"/>
    </source>
</evidence>
<accession>A0A9J6ZAM1</accession>
<protein>
    <recommendedName>
        <fullName evidence="3">YgiT-type zinc finger protein</fullName>
    </recommendedName>
</protein>
<organism evidence="1 2">
    <name type="scientific">Candidatus Pristimantibacillus lignocellulolyticus</name>
    <dbReference type="NCBI Taxonomy" id="2994561"/>
    <lineage>
        <taxon>Bacteria</taxon>
        <taxon>Bacillati</taxon>
        <taxon>Bacillota</taxon>
        <taxon>Bacilli</taxon>
        <taxon>Bacillales</taxon>
        <taxon>Paenibacillaceae</taxon>
        <taxon>Candidatus Pristimantibacillus</taxon>
    </lineage>
</organism>
<dbReference type="Proteomes" id="UP001056756">
    <property type="component" value="Chromosome"/>
</dbReference>
<evidence type="ECO:0008006" key="3">
    <source>
        <dbReference type="Google" id="ProtNLM"/>
    </source>
</evidence>
<reference evidence="1" key="1">
    <citation type="submission" date="2022-05" db="EMBL/GenBank/DDBJ databases">
        <title>Novel bacterial taxa in a minimal lignocellulolytic consortium and its capacity to transform plastics disclosed by genome-resolved metagenomics.</title>
        <authorList>
            <person name="Rodriguez C.A.D."/>
            <person name="Diaz-Garcia L."/>
            <person name="Herrera K."/>
            <person name="Tarazona N.A."/>
            <person name="Sproer C."/>
            <person name="Overmann J."/>
            <person name="Jimenez D.J."/>
        </authorList>
    </citation>
    <scope>NUCLEOTIDE SEQUENCE</scope>
    <source>
        <strain evidence="1">MAG5</strain>
    </source>
</reference>
<dbReference type="EMBL" id="CP097899">
    <property type="protein sequence ID" value="URN93238.1"/>
    <property type="molecule type" value="Genomic_DNA"/>
</dbReference>